<comment type="caution">
    <text evidence="2">The sequence shown here is derived from an EMBL/GenBank/DDBJ whole genome shotgun (WGS) entry which is preliminary data.</text>
</comment>
<keyword evidence="3" id="KW-1185">Reference proteome</keyword>
<keyword evidence="1" id="KW-0732">Signal</keyword>
<dbReference type="AlphaFoldDB" id="A0AAD2Q535"/>
<dbReference type="EMBL" id="CAVNYO010000419">
    <property type="protein sequence ID" value="CAK5277148.1"/>
    <property type="molecule type" value="Genomic_DNA"/>
</dbReference>
<gene>
    <name evidence="2" type="ORF">MYCIT1_LOCUS25970</name>
</gene>
<dbReference type="Proteomes" id="UP001295794">
    <property type="component" value="Unassembled WGS sequence"/>
</dbReference>
<evidence type="ECO:0000313" key="3">
    <source>
        <dbReference type="Proteomes" id="UP001295794"/>
    </source>
</evidence>
<feature type="chain" id="PRO_5042253329" evidence="1">
    <location>
        <begin position="29"/>
        <end position="66"/>
    </location>
</feature>
<organism evidence="2 3">
    <name type="scientific">Mycena citricolor</name>
    <dbReference type="NCBI Taxonomy" id="2018698"/>
    <lineage>
        <taxon>Eukaryota</taxon>
        <taxon>Fungi</taxon>
        <taxon>Dikarya</taxon>
        <taxon>Basidiomycota</taxon>
        <taxon>Agaricomycotina</taxon>
        <taxon>Agaricomycetes</taxon>
        <taxon>Agaricomycetidae</taxon>
        <taxon>Agaricales</taxon>
        <taxon>Marasmiineae</taxon>
        <taxon>Mycenaceae</taxon>
        <taxon>Mycena</taxon>
    </lineage>
</organism>
<accession>A0AAD2Q535</accession>
<feature type="non-terminal residue" evidence="2">
    <location>
        <position position="66"/>
    </location>
</feature>
<evidence type="ECO:0000313" key="2">
    <source>
        <dbReference type="EMBL" id="CAK5277148.1"/>
    </source>
</evidence>
<reference evidence="2" key="1">
    <citation type="submission" date="2023-11" db="EMBL/GenBank/DDBJ databases">
        <authorList>
            <person name="De Vega J J."/>
            <person name="De Vega J J."/>
        </authorList>
    </citation>
    <scope>NUCLEOTIDE SEQUENCE</scope>
</reference>
<protein>
    <submittedName>
        <fullName evidence="2">Uncharacterized protein</fullName>
    </submittedName>
</protein>
<name>A0AAD2Q535_9AGAR</name>
<proteinExistence type="predicted"/>
<feature type="signal peptide" evidence="1">
    <location>
        <begin position="1"/>
        <end position="28"/>
    </location>
</feature>
<sequence length="66" mass="7241">SKSRNLTKMIVKLAAFLSLFSMGLLAAAAPTEPQLARRAQDSVANAPFWGRKSEPVRVARWVDSRA</sequence>
<evidence type="ECO:0000256" key="1">
    <source>
        <dbReference type="SAM" id="SignalP"/>
    </source>
</evidence>